<dbReference type="PROSITE" id="PS50883">
    <property type="entry name" value="EAL"/>
    <property type="match status" value="1"/>
</dbReference>
<dbReference type="EMBL" id="PXYL01000004">
    <property type="protein sequence ID" value="PSJ61525.1"/>
    <property type="molecule type" value="Genomic_DNA"/>
</dbReference>
<evidence type="ECO:0000313" key="2">
    <source>
        <dbReference type="EMBL" id="PSJ61525.1"/>
    </source>
</evidence>
<dbReference type="SMART" id="SM00052">
    <property type="entry name" value="EAL"/>
    <property type="match status" value="1"/>
</dbReference>
<dbReference type="PANTHER" id="PTHR33121:SF15">
    <property type="entry name" value="BLUE LIGHT- AND TEMPERATURE-REGULATED ANTIREPRESSOR BLUF"/>
    <property type="match status" value="1"/>
</dbReference>
<evidence type="ECO:0000259" key="1">
    <source>
        <dbReference type="PROSITE" id="PS50883"/>
    </source>
</evidence>
<name>A0A2P7SGL4_9HYPH</name>
<dbReference type="InterPro" id="IPR050706">
    <property type="entry name" value="Cyclic-di-GMP_PDE-like"/>
</dbReference>
<feature type="domain" description="EAL" evidence="1">
    <location>
        <begin position="1"/>
        <end position="230"/>
    </location>
</feature>
<dbReference type="InterPro" id="IPR001633">
    <property type="entry name" value="EAL_dom"/>
</dbReference>
<dbReference type="AlphaFoldDB" id="A0A2P7SGL4"/>
<comment type="caution">
    <text evidence="2">The sequence shown here is derived from an EMBL/GenBank/DDBJ whole genome shotgun (WGS) entry which is preliminary data.</text>
</comment>
<dbReference type="PANTHER" id="PTHR33121">
    <property type="entry name" value="CYCLIC DI-GMP PHOSPHODIESTERASE PDEF"/>
    <property type="match status" value="1"/>
</dbReference>
<proteinExistence type="predicted"/>
<reference evidence="2 3" key="1">
    <citation type="submission" date="2018-03" db="EMBL/GenBank/DDBJ databases">
        <title>The draft genome of Mesorhizobium soli JCM 19897.</title>
        <authorList>
            <person name="Li L."/>
            <person name="Liu L."/>
            <person name="Liang L."/>
            <person name="Wang T."/>
            <person name="Zhang X."/>
        </authorList>
    </citation>
    <scope>NUCLEOTIDE SEQUENCE [LARGE SCALE GENOMIC DNA]</scope>
    <source>
        <strain evidence="2 3">JCM 19897</strain>
    </source>
</reference>
<evidence type="ECO:0000313" key="3">
    <source>
        <dbReference type="Proteomes" id="UP000240653"/>
    </source>
</evidence>
<dbReference type="GO" id="GO:0071111">
    <property type="term" value="F:cyclic-guanylate-specific phosphodiesterase activity"/>
    <property type="evidence" value="ECO:0007669"/>
    <property type="project" value="InterPro"/>
</dbReference>
<dbReference type="OrthoDB" id="1673646at2"/>
<dbReference type="InterPro" id="IPR035919">
    <property type="entry name" value="EAL_sf"/>
</dbReference>
<organism evidence="2 3">
    <name type="scientific">Pseudaminobacter soli</name>
    <name type="common">ex Li et al. 2025</name>
    <dbReference type="NCBI Taxonomy" id="1295366"/>
    <lineage>
        <taxon>Bacteria</taxon>
        <taxon>Pseudomonadati</taxon>
        <taxon>Pseudomonadota</taxon>
        <taxon>Alphaproteobacteria</taxon>
        <taxon>Hyphomicrobiales</taxon>
        <taxon>Phyllobacteriaceae</taxon>
        <taxon>Pseudaminobacter</taxon>
    </lineage>
</organism>
<dbReference type="Pfam" id="PF00563">
    <property type="entry name" value="EAL"/>
    <property type="match status" value="1"/>
</dbReference>
<dbReference type="SUPFAM" id="SSF141868">
    <property type="entry name" value="EAL domain-like"/>
    <property type="match status" value="1"/>
</dbReference>
<accession>A0A2P7SGL4</accession>
<dbReference type="CDD" id="cd01948">
    <property type="entry name" value="EAL"/>
    <property type="match status" value="1"/>
</dbReference>
<dbReference type="Proteomes" id="UP000240653">
    <property type="component" value="Unassembled WGS sequence"/>
</dbReference>
<protein>
    <submittedName>
        <fullName evidence="2">Diguanylate phosphodiesterase</fullName>
    </submittedName>
</protein>
<keyword evidence="3" id="KW-1185">Reference proteome</keyword>
<dbReference type="Gene3D" id="3.20.20.450">
    <property type="entry name" value="EAL domain"/>
    <property type="match status" value="1"/>
</dbReference>
<gene>
    <name evidence="2" type="ORF">C7I85_10785</name>
</gene>
<sequence>MAFQPIVDTAAGGTLFAYEALLRGRYGESAATVFASVPPERTLAFDAACRERAVEMAASFGVRCGLSLNVSASAICDHRYGLHTTLRAAQRVGWPAGRLIFEMTEQEPVEDKAKLSRWMAAARNRGVTVAIDDFGAGYAGINSLLQLRPDMVKLDMELVHGIDADRSRRAIVKGVVDACAAFGCRVVGEGVETEAEFTVLASLGIGLMQGYLFARPGIACLPEIVRPATLT</sequence>